<dbReference type="Gene3D" id="3.80.10.10">
    <property type="entry name" value="Ribonuclease Inhibitor"/>
    <property type="match status" value="1"/>
</dbReference>
<dbReference type="PROSITE" id="PS51450">
    <property type="entry name" value="LRR"/>
    <property type="match status" value="1"/>
</dbReference>
<keyword evidence="2" id="KW-0677">Repeat</keyword>
<keyword evidence="3" id="KW-0472">Membrane</keyword>
<dbReference type="Pfam" id="PF12799">
    <property type="entry name" value="LRR_4"/>
    <property type="match status" value="1"/>
</dbReference>
<protein>
    <submittedName>
        <fullName evidence="4">Uncharacterized protein</fullName>
    </submittedName>
</protein>
<dbReference type="InterPro" id="IPR032675">
    <property type="entry name" value="LRR_dom_sf"/>
</dbReference>
<keyword evidence="3" id="KW-1133">Transmembrane helix</keyword>
<dbReference type="Proteomes" id="UP001566132">
    <property type="component" value="Unassembled WGS sequence"/>
</dbReference>
<dbReference type="InterPro" id="IPR025875">
    <property type="entry name" value="Leu-rich_rpt_4"/>
</dbReference>
<evidence type="ECO:0000256" key="1">
    <source>
        <dbReference type="ARBA" id="ARBA00022614"/>
    </source>
</evidence>
<feature type="transmembrane region" description="Helical" evidence="3">
    <location>
        <begin position="263"/>
        <end position="286"/>
    </location>
</feature>
<evidence type="ECO:0000313" key="5">
    <source>
        <dbReference type="Proteomes" id="UP001566132"/>
    </source>
</evidence>
<evidence type="ECO:0000313" key="4">
    <source>
        <dbReference type="EMBL" id="KAL1502058.1"/>
    </source>
</evidence>
<dbReference type="InterPro" id="IPR001611">
    <property type="entry name" value="Leu-rich_rpt"/>
</dbReference>
<sequence length="336" mass="38583">MQILETASFHTEPNTRCRTVVQSGCSVVSNDFEQEIYKLSANHYECTMFSFEISCTGLNATQLSSKDLKATIYKQDISSLNITQSHIPIIFQGMFQNFENVQSLYVTSSGVSSVEDNAFALLSSSLQYLSLNNNNLTTLNLCQTISMYDQLKVLNLSFNRLKDLSSFNISCFPKLEILNVRDNLLTHLPKDILEFLQEDNDFYIIVDNNPWNCSHSDWSEYMNEKLIDSFCTNKTYIPYHIPYNSNIVPEELKSFSDNCYKCSFYYCLFWMGGGVWIGIIIGNISIIKKLLCRKRVEYNDEYTQCERSLVEHHMITGVYDVNRQKFIPVSAIGTTG</sequence>
<dbReference type="AlphaFoldDB" id="A0ABD1ETY6"/>
<comment type="caution">
    <text evidence="4">The sequence shown here is derived from an EMBL/GenBank/DDBJ whole genome shotgun (WGS) entry which is preliminary data.</text>
</comment>
<dbReference type="PANTHER" id="PTHR45712:SF1">
    <property type="entry name" value="NEPHROCAN"/>
    <property type="match status" value="1"/>
</dbReference>
<keyword evidence="5" id="KW-1185">Reference proteome</keyword>
<accession>A0ABD1ETY6</accession>
<gene>
    <name evidence="4" type="ORF">ABEB36_007261</name>
</gene>
<name>A0ABD1ETY6_HYPHA</name>
<dbReference type="SUPFAM" id="SSF52058">
    <property type="entry name" value="L domain-like"/>
    <property type="match status" value="1"/>
</dbReference>
<dbReference type="InterPro" id="IPR050333">
    <property type="entry name" value="SLRP"/>
</dbReference>
<proteinExistence type="predicted"/>
<reference evidence="4 5" key="1">
    <citation type="submission" date="2024-05" db="EMBL/GenBank/DDBJ databases">
        <title>Genetic variation in Jamaican populations of the coffee berry borer (Hypothenemus hampei).</title>
        <authorList>
            <person name="Errbii M."/>
            <person name="Myrie A."/>
        </authorList>
    </citation>
    <scope>NUCLEOTIDE SEQUENCE [LARGE SCALE GENOMIC DNA]</scope>
    <source>
        <strain evidence="4">JA-Hopewell-2020-01-JO</strain>
        <tissue evidence="4">Whole body</tissue>
    </source>
</reference>
<keyword evidence="3" id="KW-0812">Transmembrane</keyword>
<organism evidence="4 5">
    <name type="scientific">Hypothenemus hampei</name>
    <name type="common">Coffee berry borer</name>
    <dbReference type="NCBI Taxonomy" id="57062"/>
    <lineage>
        <taxon>Eukaryota</taxon>
        <taxon>Metazoa</taxon>
        <taxon>Ecdysozoa</taxon>
        <taxon>Arthropoda</taxon>
        <taxon>Hexapoda</taxon>
        <taxon>Insecta</taxon>
        <taxon>Pterygota</taxon>
        <taxon>Neoptera</taxon>
        <taxon>Endopterygota</taxon>
        <taxon>Coleoptera</taxon>
        <taxon>Polyphaga</taxon>
        <taxon>Cucujiformia</taxon>
        <taxon>Curculionidae</taxon>
        <taxon>Scolytinae</taxon>
        <taxon>Hypothenemus</taxon>
    </lineage>
</organism>
<evidence type="ECO:0000256" key="2">
    <source>
        <dbReference type="ARBA" id="ARBA00022737"/>
    </source>
</evidence>
<keyword evidence="1" id="KW-0433">Leucine-rich repeat</keyword>
<evidence type="ECO:0000256" key="3">
    <source>
        <dbReference type="SAM" id="Phobius"/>
    </source>
</evidence>
<dbReference type="EMBL" id="JBDJPC010000005">
    <property type="protein sequence ID" value="KAL1502058.1"/>
    <property type="molecule type" value="Genomic_DNA"/>
</dbReference>
<dbReference type="PANTHER" id="PTHR45712">
    <property type="entry name" value="AGAP008170-PA"/>
    <property type="match status" value="1"/>
</dbReference>